<accession>A0A2R5F5V6</accession>
<dbReference type="Proteomes" id="UP000245202">
    <property type="component" value="Unassembled WGS sequence"/>
</dbReference>
<dbReference type="AlphaFoldDB" id="A0A2R5F5V6"/>
<evidence type="ECO:0000313" key="1">
    <source>
        <dbReference type="EMBL" id="GBG12263.1"/>
    </source>
</evidence>
<evidence type="ECO:0008006" key="3">
    <source>
        <dbReference type="Google" id="ProtNLM"/>
    </source>
</evidence>
<evidence type="ECO:0000313" key="2">
    <source>
        <dbReference type="Proteomes" id="UP000245202"/>
    </source>
</evidence>
<comment type="caution">
    <text evidence="1">The sequence shown here is derived from an EMBL/GenBank/DDBJ whole genome shotgun (WGS) entry which is preliminary data.</text>
</comment>
<name>A0A2R5F5V6_9BACL</name>
<dbReference type="RefSeq" id="WP_087567213.1">
    <property type="nucleotide sequence ID" value="NZ_BDQX01000458.1"/>
</dbReference>
<organism evidence="1 2">
    <name type="scientific">Paenibacillus agaridevorans</name>
    <dbReference type="NCBI Taxonomy" id="171404"/>
    <lineage>
        <taxon>Bacteria</taxon>
        <taxon>Bacillati</taxon>
        <taxon>Bacillota</taxon>
        <taxon>Bacilli</taxon>
        <taxon>Bacillales</taxon>
        <taxon>Paenibacillaceae</taxon>
        <taxon>Paenibacillus</taxon>
    </lineage>
</organism>
<sequence length="103" mass="12486">MDIFQWNDRLRLHIPTLAKDWEQYSLEERTAIIARWELIRGTIPDRVMEFEAGIIRMQAEMDEEDNFERCCELTYAIADLASRINDLHIWYRNDQDVESRRHS</sequence>
<protein>
    <recommendedName>
        <fullName evidence="3">Radical SAM protein</fullName>
    </recommendedName>
</protein>
<reference evidence="1 2" key="1">
    <citation type="submission" date="2017-08" db="EMBL/GenBank/DDBJ databases">
        <title>Substantial Increase in Enzyme Production by Combined Drug-Resistance Mutations in Paenibacillus agaridevorans.</title>
        <authorList>
            <person name="Tanaka Y."/>
            <person name="Funane K."/>
            <person name="Hosaka T."/>
            <person name="Shiwa Y."/>
            <person name="Fujita N."/>
            <person name="Miyazaki T."/>
            <person name="Yoshikawa H."/>
            <person name="Murakami K."/>
            <person name="Kasahara K."/>
            <person name="Inaoka T."/>
            <person name="Hiraga Y."/>
            <person name="Ochi K."/>
        </authorList>
    </citation>
    <scope>NUCLEOTIDE SEQUENCE [LARGE SCALE GENOMIC DNA]</scope>
    <source>
        <strain evidence="1 2">T-3040</strain>
    </source>
</reference>
<gene>
    <name evidence="1" type="ORF">PAT3040_07133</name>
</gene>
<keyword evidence="2" id="KW-1185">Reference proteome</keyword>
<dbReference type="EMBL" id="BDQX01000458">
    <property type="protein sequence ID" value="GBG12263.1"/>
    <property type="molecule type" value="Genomic_DNA"/>
</dbReference>
<proteinExistence type="predicted"/>